<gene>
    <name evidence="1" type="ORF">B1A_05216</name>
</gene>
<reference evidence="1" key="1">
    <citation type="submission" date="2013-08" db="EMBL/GenBank/DDBJ databases">
        <authorList>
            <person name="Mendez C."/>
            <person name="Richter M."/>
            <person name="Ferrer M."/>
            <person name="Sanchez J."/>
        </authorList>
    </citation>
    <scope>NUCLEOTIDE SEQUENCE</scope>
</reference>
<name>T1BIV1_9ZZZZ</name>
<proteinExistence type="predicted"/>
<reference evidence="1" key="2">
    <citation type="journal article" date="2014" name="ISME J.">
        <title>Microbial stratification in low pH oxic and suboxic macroscopic growths along an acid mine drainage.</title>
        <authorList>
            <person name="Mendez-Garcia C."/>
            <person name="Mesa V."/>
            <person name="Sprenger R.R."/>
            <person name="Richter M."/>
            <person name="Diez M.S."/>
            <person name="Solano J."/>
            <person name="Bargiela R."/>
            <person name="Golyshina O.V."/>
            <person name="Manteca A."/>
            <person name="Ramos J.L."/>
            <person name="Gallego J.R."/>
            <person name="Llorente I."/>
            <person name="Martins Dos Santos V.A."/>
            <person name="Jensen O.N."/>
            <person name="Pelaez A.I."/>
            <person name="Sanchez J."/>
            <person name="Ferrer M."/>
        </authorList>
    </citation>
    <scope>NUCLEOTIDE SEQUENCE</scope>
</reference>
<accession>T1BIV1</accession>
<feature type="non-terminal residue" evidence="1">
    <location>
        <position position="1"/>
    </location>
</feature>
<dbReference type="EMBL" id="AUZX01003799">
    <property type="protein sequence ID" value="EQD72906.1"/>
    <property type="molecule type" value="Genomic_DNA"/>
</dbReference>
<sequence length="174" mass="19821">KHGTLLVDACPHCGAPVSFHEGDYARHRFPIDACRITLCRQCGEDFRLHAAPPADPDVVQFEQGLIETMAEGWSCLVPHQTIYGIAFFDGLHHLLMVLASNTRVRRIRERLLAEESQLGFPTPFGHAGHHFDDLRVYDRYILVRLAARLIGEWPRRFLRCMQGCQGNQYLLGDL</sequence>
<protein>
    <submittedName>
        <fullName evidence="1">Uncharacterized protein</fullName>
    </submittedName>
</protein>
<comment type="caution">
    <text evidence="1">The sequence shown here is derived from an EMBL/GenBank/DDBJ whole genome shotgun (WGS) entry which is preliminary data.</text>
</comment>
<evidence type="ECO:0000313" key="1">
    <source>
        <dbReference type="EMBL" id="EQD72906.1"/>
    </source>
</evidence>
<organism evidence="1">
    <name type="scientific">mine drainage metagenome</name>
    <dbReference type="NCBI Taxonomy" id="410659"/>
    <lineage>
        <taxon>unclassified sequences</taxon>
        <taxon>metagenomes</taxon>
        <taxon>ecological metagenomes</taxon>
    </lineage>
</organism>
<dbReference type="AlphaFoldDB" id="T1BIV1"/>